<dbReference type="PROSITE" id="PS50203">
    <property type="entry name" value="CALPAIN_CAT"/>
    <property type="match status" value="1"/>
</dbReference>
<dbReference type="Gene3D" id="3.90.70.10">
    <property type="entry name" value="Cysteine proteinases"/>
    <property type="match status" value="1"/>
</dbReference>
<dbReference type="InterPro" id="IPR038765">
    <property type="entry name" value="Papain-like_cys_pep_sf"/>
</dbReference>
<evidence type="ECO:0000259" key="4">
    <source>
        <dbReference type="PROSITE" id="PS50203"/>
    </source>
</evidence>
<evidence type="ECO:0000256" key="1">
    <source>
        <dbReference type="PIRSR" id="PIRSR622684-1"/>
    </source>
</evidence>
<feature type="non-terminal residue" evidence="5">
    <location>
        <position position="451"/>
    </location>
</feature>
<accession>A0A4P9WFS2</accession>
<proteinExistence type="predicted"/>
<feature type="domain" description="Calpain catalytic" evidence="4">
    <location>
        <begin position="59"/>
        <end position="346"/>
    </location>
</feature>
<feature type="active site" evidence="1">
    <location>
        <position position="270"/>
    </location>
</feature>
<dbReference type="PRINTS" id="PR00704">
    <property type="entry name" value="CALPAIN"/>
</dbReference>
<dbReference type="EMBL" id="KZ994982">
    <property type="protein sequence ID" value="RKO91619.1"/>
    <property type="molecule type" value="Genomic_DNA"/>
</dbReference>
<dbReference type="Proteomes" id="UP000269721">
    <property type="component" value="Unassembled WGS sequence"/>
</dbReference>
<feature type="region of interest" description="Disordered" evidence="3">
    <location>
        <begin position="145"/>
        <end position="166"/>
    </location>
</feature>
<organism evidence="5 6">
    <name type="scientific">Blyttiomyces helicus</name>
    <dbReference type="NCBI Taxonomy" id="388810"/>
    <lineage>
        <taxon>Eukaryota</taxon>
        <taxon>Fungi</taxon>
        <taxon>Fungi incertae sedis</taxon>
        <taxon>Chytridiomycota</taxon>
        <taxon>Chytridiomycota incertae sedis</taxon>
        <taxon>Chytridiomycetes</taxon>
        <taxon>Chytridiomycetes incertae sedis</taxon>
        <taxon>Blyttiomyces</taxon>
    </lineage>
</organism>
<name>A0A4P9WFS2_9FUNG</name>
<dbReference type="InterPro" id="IPR022684">
    <property type="entry name" value="Calpain_cysteine_protease"/>
</dbReference>
<dbReference type="GO" id="GO:0006508">
    <property type="term" value="P:proteolysis"/>
    <property type="evidence" value="ECO:0007669"/>
    <property type="project" value="InterPro"/>
</dbReference>
<dbReference type="OrthoDB" id="424753at2759"/>
<evidence type="ECO:0000256" key="2">
    <source>
        <dbReference type="PROSITE-ProRule" id="PRU00239"/>
    </source>
</evidence>
<feature type="compositionally biased region" description="Polar residues" evidence="3">
    <location>
        <begin position="145"/>
        <end position="159"/>
    </location>
</feature>
<reference evidence="6" key="1">
    <citation type="journal article" date="2018" name="Nat. Microbiol.">
        <title>Leveraging single-cell genomics to expand the fungal tree of life.</title>
        <authorList>
            <person name="Ahrendt S.R."/>
            <person name="Quandt C.A."/>
            <person name="Ciobanu D."/>
            <person name="Clum A."/>
            <person name="Salamov A."/>
            <person name="Andreopoulos B."/>
            <person name="Cheng J.F."/>
            <person name="Woyke T."/>
            <person name="Pelin A."/>
            <person name="Henrissat B."/>
            <person name="Reynolds N.K."/>
            <person name="Benny G.L."/>
            <person name="Smith M.E."/>
            <person name="James T.Y."/>
            <person name="Grigoriev I.V."/>
        </authorList>
    </citation>
    <scope>NUCLEOTIDE SEQUENCE [LARGE SCALE GENOMIC DNA]</scope>
</reference>
<dbReference type="SMART" id="SM00230">
    <property type="entry name" value="CysPc"/>
    <property type="match status" value="1"/>
</dbReference>
<dbReference type="AlphaFoldDB" id="A0A4P9WFS2"/>
<comment type="caution">
    <text evidence="2">Lacks conserved residue(s) required for the propagation of feature annotation.</text>
</comment>
<evidence type="ECO:0000256" key="3">
    <source>
        <dbReference type="SAM" id="MobiDB-lite"/>
    </source>
</evidence>
<dbReference type="SUPFAM" id="SSF54001">
    <property type="entry name" value="Cysteine proteinases"/>
    <property type="match status" value="1"/>
</dbReference>
<dbReference type="GO" id="GO:0004198">
    <property type="term" value="F:calcium-dependent cysteine-type endopeptidase activity"/>
    <property type="evidence" value="ECO:0007669"/>
    <property type="project" value="InterPro"/>
</dbReference>
<evidence type="ECO:0000313" key="6">
    <source>
        <dbReference type="Proteomes" id="UP000269721"/>
    </source>
</evidence>
<feature type="non-terminal residue" evidence="5">
    <location>
        <position position="1"/>
    </location>
</feature>
<feature type="active site" evidence="1">
    <location>
        <position position="88"/>
    </location>
</feature>
<evidence type="ECO:0000313" key="5">
    <source>
        <dbReference type="EMBL" id="RKO91619.1"/>
    </source>
</evidence>
<dbReference type="PANTHER" id="PTHR10183:SF425">
    <property type="entry name" value="CALPAIN-5"/>
    <property type="match status" value="1"/>
</dbReference>
<gene>
    <name evidence="5" type="ORF">BDK51DRAFT_2675</name>
</gene>
<dbReference type="PANTHER" id="PTHR10183">
    <property type="entry name" value="CALPAIN"/>
    <property type="match status" value="1"/>
</dbReference>
<sequence length="451" mass="52006">YTRAYETCKAEVERIVAECSRQEDNRQDAFCDLDFDLEGDRRDCLFSLDQDTGEEPDSKRIKEIFEWPTFFGDEIKAQEITQGELSNCWFLAALATVTRLPWGIKNICVAQNEEFGVYGFVFRRDGEWTSVVVNDQVEKAITLNRNGEPSSQSVRSLGDNSAPHFARSHEPRKTWLSMLEKAFAKLHGDYGALGWGFTGEGVEDLAGGVTSEYSPKKILNPDSFWTNELLKVNDDFLFGCSIDSRLVEEEYKQSNDDGDVMTLTGLASDHAYSVLRAVEKKGKRLVFISDPRRTEEWTGRWSNNSQAWTEEWKRVLDYQPQNDGCFWMEYSDFLKEWTHIERVRLFNKSWWAVASHWVEVSPIRPATWEQLFFLVTLTKDSPAVIVLSQLDTRYFKGLAGPFNFGLDLKVFNERKEWYTFRSSGPRSVNMELDLPAGRYIVCVKIDCVKID</sequence>
<dbReference type="InterPro" id="IPR001300">
    <property type="entry name" value="Peptidase_C2_calpain_cat"/>
</dbReference>
<keyword evidence="6" id="KW-1185">Reference proteome</keyword>
<dbReference type="Pfam" id="PF00648">
    <property type="entry name" value="Peptidase_C2"/>
    <property type="match status" value="1"/>
</dbReference>
<protein>
    <recommendedName>
        <fullName evidence="4">Calpain catalytic domain-containing protein</fullName>
    </recommendedName>
</protein>